<protein>
    <submittedName>
        <fullName evidence="1">Uncharacterized protein</fullName>
    </submittedName>
</protein>
<dbReference type="Proteomes" id="UP000567885">
    <property type="component" value="Unassembled WGS sequence"/>
</dbReference>
<keyword evidence="2" id="KW-1185">Reference proteome</keyword>
<proteinExistence type="predicted"/>
<dbReference type="EMBL" id="JAAGWQ010000191">
    <property type="protein sequence ID" value="KAF5660707.1"/>
    <property type="molecule type" value="Genomic_DNA"/>
</dbReference>
<evidence type="ECO:0000313" key="1">
    <source>
        <dbReference type="EMBL" id="KAF5660707.1"/>
    </source>
</evidence>
<comment type="caution">
    <text evidence="1">The sequence shown here is derived from an EMBL/GenBank/DDBJ whole genome shotgun (WGS) entry which is preliminary data.</text>
</comment>
<reference evidence="1 2" key="1">
    <citation type="submission" date="2020-05" db="EMBL/GenBank/DDBJ databases">
        <title>Identification and distribution of gene clusters putatively required for synthesis of sphingolipid metabolism inhibitors in phylogenetically diverse species of the filamentous fungus Fusarium.</title>
        <authorList>
            <person name="Kim H.-S."/>
            <person name="Busman M."/>
            <person name="Brown D.W."/>
            <person name="Divon H."/>
            <person name="Uhlig S."/>
            <person name="Proctor R.H."/>
        </authorList>
    </citation>
    <scope>NUCLEOTIDE SEQUENCE [LARGE SCALE GENOMIC DNA]</scope>
    <source>
        <strain evidence="1 2">NRRL 20693</strain>
    </source>
</reference>
<sequence>MEVNPADKEPCAVLFSEFMDGVKSTQESKRLDGARTAIAKFCENYIREHSDDFTDTTPTAVLAEKGESSWKNHSDPAVRLRMDLETMLILFMESGDKSHLTLMENRVKDITAKF</sequence>
<organism evidence="1 2">
    <name type="scientific">Fusarium heterosporum</name>
    <dbReference type="NCBI Taxonomy" id="42747"/>
    <lineage>
        <taxon>Eukaryota</taxon>
        <taxon>Fungi</taxon>
        <taxon>Dikarya</taxon>
        <taxon>Ascomycota</taxon>
        <taxon>Pezizomycotina</taxon>
        <taxon>Sordariomycetes</taxon>
        <taxon>Hypocreomycetidae</taxon>
        <taxon>Hypocreales</taxon>
        <taxon>Nectriaceae</taxon>
        <taxon>Fusarium</taxon>
        <taxon>Fusarium heterosporum species complex</taxon>
    </lineage>
</organism>
<dbReference type="AlphaFoldDB" id="A0A8H5WFI9"/>
<gene>
    <name evidence="1" type="ORF">FHETE_8804</name>
</gene>
<name>A0A8H5WFI9_FUSHE</name>
<accession>A0A8H5WFI9</accession>
<evidence type="ECO:0000313" key="2">
    <source>
        <dbReference type="Proteomes" id="UP000567885"/>
    </source>
</evidence>